<organism evidence="3 4">
    <name type="scientific">Virgibacillus byunsanensis</name>
    <dbReference type="NCBI Taxonomy" id="570945"/>
    <lineage>
        <taxon>Bacteria</taxon>
        <taxon>Bacillati</taxon>
        <taxon>Bacillota</taxon>
        <taxon>Bacilli</taxon>
        <taxon>Bacillales</taxon>
        <taxon>Bacillaceae</taxon>
        <taxon>Virgibacillus</taxon>
    </lineage>
</organism>
<feature type="chain" id="PRO_5045772215" evidence="1">
    <location>
        <begin position="24"/>
        <end position="249"/>
    </location>
</feature>
<dbReference type="InterPro" id="IPR036514">
    <property type="entry name" value="SGNH_hydro_sf"/>
</dbReference>
<keyword evidence="1" id="KW-0732">Signal</keyword>
<keyword evidence="3" id="KW-0378">Hydrolase</keyword>
<name>A0ABW3LPA0_9BACI</name>
<proteinExistence type="predicted"/>
<evidence type="ECO:0000256" key="1">
    <source>
        <dbReference type="SAM" id="SignalP"/>
    </source>
</evidence>
<keyword evidence="4" id="KW-1185">Reference proteome</keyword>
<dbReference type="InterPro" id="IPR013830">
    <property type="entry name" value="SGNH_hydro"/>
</dbReference>
<evidence type="ECO:0000259" key="2">
    <source>
        <dbReference type="Pfam" id="PF13472"/>
    </source>
</evidence>
<feature type="signal peptide" evidence="1">
    <location>
        <begin position="1"/>
        <end position="23"/>
    </location>
</feature>
<dbReference type="GO" id="GO:0016787">
    <property type="term" value="F:hydrolase activity"/>
    <property type="evidence" value="ECO:0007669"/>
    <property type="project" value="UniProtKB-KW"/>
</dbReference>
<dbReference type="Proteomes" id="UP001597040">
    <property type="component" value="Unassembled WGS sequence"/>
</dbReference>
<dbReference type="SUPFAM" id="SSF52266">
    <property type="entry name" value="SGNH hydrolase"/>
    <property type="match status" value="1"/>
</dbReference>
<accession>A0ABW3LPA0</accession>
<sequence>MRIVKMLVLLLVVSLLFSTSTFAKSGNAKESLVSLGDSIPYGYNLTKNDNASTSKYAFPYLIGDDGDVRVRNLSEPGWKTEQMLSSLQSDQKFRQAVRHADYITLNIGNNDLLQALEVAQFKSGGDPVKFVDFLQEEITDSNLFGNIGEIIIETRTLTDAPIVIYNVYNPFQLDDPLHLIGSQVLPGINTQFTTIATYFNAQYGDVVLADAYLAFGQEQAKYVIPGDIHPTIEGQIKLAEIGLDALNLY</sequence>
<dbReference type="EMBL" id="JBHTKJ010000046">
    <property type="protein sequence ID" value="MFD1039770.1"/>
    <property type="molecule type" value="Genomic_DNA"/>
</dbReference>
<reference evidence="4" key="1">
    <citation type="journal article" date="2019" name="Int. J. Syst. Evol. Microbiol.">
        <title>The Global Catalogue of Microorganisms (GCM) 10K type strain sequencing project: providing services to taxonomists for standard genome sequencing and annotation.</title>
        <authorList>
            <consortium name="The Broad Institute Genomics Platform"/>
            <consortium name="The Broad Institute Genome Sequencing Center for Infectious Disease"/>
            <person name="Wu L."/>
            <person name="Ma J."/>
        </authorList>
    </citation>
    <scope>NUCLEOTIDE SEQUENCE [LARGE SCALE GENOMIC DNA]</scope>
    <source>
        <strain evidence="4">CCUG 56754</strain>
    </source>
</reference>
<evidence type="ECO:0000313" key="3">
    <source>
        <dbReference type="EMBL" id="MFD1039770.1"/>
    </source>
</evidence>
<gene>
    <name evidence="3" type="ORF">ACFQ3N_15390</name>
</gene>
<dbReference type="Pfam" id="PF13472">
    <property type="entry name" value="Lipase_GDSL_2"/>
    <property type="match status" value="1"/>
</dbReference>
<protein>
    <submittedName>
        <fullName evidence="3">SGNH/GDSL hydrolase family protein</fullName>
    </submittedName>
</protein>
<dbReference type="Gene3D" id="3.40.50.1110">
    <property type="entry name" value="SGNH hydrolase"/>
    <property type="match status" value="1"/>
</dbReference>
<comment type="caution">
    <text evidence="3">The sequence shown here is derived from an EMBL/GenBank/DDBJ whole genome shotgun (WGS) entry which is preliminary data.</text>
</comment>
<evidence type="ECO:0000313" key="4">
    <source>
        <dbReference type="Proteomes" id="UP001597040"/>
    </source>
</evidence>
<dbReference type="RefSeq" id="WP_390363426.1">
    <property type="nucleotide sequence ID" value="NZ_JBHTKJ010000046.1"/>
</dbReference>
<feature type="domain" description="SGNH hydrolase-type esterase" evidence="2">
    <location>
        <begin position="35"/>
        <end position="235"/>
    </location>
</feature>